<evidence type="ECO:0000313" key="2">
    <source>
        <dbReference type="Proteomes" id="UP000720189"/>
    </source>
</evidence>
<dbReference type="EMBL" id="JAGMUX010000001">
    <property type="protein sequence ID" value="KAH7270744.1"/>
    <property type="molecule type" value="Genomic_DNA"/>
</dbReference>
<proteinExistence type="predicted"/>
<protein>
    <submittedName>
        <fullName evidence="1">Uncharacterized protein</fullName>
    </submittedName>
</protein>
<name>A0A9P9R9M7_FUSRE</name>
<reference evidence="1" key="1">
    <citation type="journal article" date="2021" name="Nat. Commun.">
        <title>Genetic determinants of endophytism in the Arabidopsis root mycobiome.</title>
        <authorList>
            <person name="Mesny F."/>
            <person name="Miyauchi S."/>
            <person name="Thiergart T."/>
            <person name="Pickel B."/>
            <person name="Atanasova L."/>
            <person name="Karlsson M."/>
            <person name="Huettel B."/>
            <person name="Barry K.W."/>
            <person name="Haridas S."/>
            <person name="Chen C."/>
            <person name="Bauer D."/>
            <person name="Andreopoulos W."/>
            <person name="Pangilinan J."/>
            <person name="LaButti K."/>
            <person name="Riley R."/>
            <person name="Lipzen A."/>
            <person name="Clum A."/>
            <person name="Drula E."/>
            <person name="Henrissat B."/>
            <person name="Kohler A."/>
            <person name="Grigoriev I.V."/>
            <person name="Martin F.M."/>
            <person name="Hacquard S."/>
        </authorList>
    </citation>
    <scope>NUCLEOTIDE SEQUENCE</scope>
    <source>
        <strain evidence="1">MPI-CAGE-AT-0023</strain>
    </source>
</reference>
<dbReference type="Proteomes" id="UP000720189">
    <property type="component" value="Unassembled WGS sequence"/>
</dbReference>
<accession>A0A9P9R9M7</accession>
<dbReference type="AlphaFoldDB" id="A0A9P9R9M7"/>
<dbReference type="OrthoDB" id="5039224at2759"/>
<gene>
    <name evidence="1" type="ORF">BKA55DRAFT_552573</name>
</gene>
<sequence>MSRCEEYDAAPVHLTWCVEPSMKEYRPVDALLLNLDERPDNSRSEQLQDEIRGKVFESLKWLLKRGADAEANWVSESFEDELPPGRQNIGFDHMPTRLLKQLQVNIGKRGVDVYLDMIELWHSSHTSLPACWS</sequence>
<comment type="caution">
    <text evidence="1">The sequence shown here is derived from an EMBL/GenBank/DDBJ whole genome shotgun (WGS) entry which is preliminary data.</text>
</comment>
<evidence type="ECO:0000313" key="1">
    <source>
        <dbReference type="EMBL" id="KAH7270744.1"/>
    </source>
</evidence>
<dbReference type="RefSeq" id="XP_046057512.1">
    <property type="nucleotide sequence ID" value="XM_046191448.1"/>
</dbReference>
<organism evidence="1 2">
    <name type="scientific">Fusarium redolens</name>
    <dbReference type="NCBI Taxonomy" id="48865"/>
    <lineage>
        <taxon>Eukaryota</taxon>
        <taxon>Fungi</taxon>
        <taxon>Dikarya</taxon>
        <taxon>Ascomycota</taxon>
        <taxon>Pezizomycotina</taxon>
        <taxon>Sordariomycetes</taxon>
        <taxon>Hypocreomycetidae</taxon>
        <taxon>Hypocreales</taxon>
        <taxon>Nectriaceae</taxon>
        <taxon>Fusarium</taxon>
        <taxon>Fusarium redolens species complex</taxon>
    </lineage>
</organism>
<dbReference type="GeneID" id="70221402"/>
<keyword evidence="2" id="KW-1185">Reference proteome</keyword>